<dbReference type="InterPro" id="IPR025166">
    <property type="entry name" value="Integrase_DNA_bind_dom"/>
</dbReference>
<dbReference type="GO" id="GO:0003677">
    <property type="term" value="F:DNA binding"/>
    <property type="evidence" value="ECO:0007669"/>
    <property type="project" value="UniProtKB-KW"/>
</dbReference>
<proteinExistence type="inferred from homology"/>
<dbReference type="Gene3D" id="3.30.160.390">
    <property type="entry name" value="Integrase, DNA-binding domain"/>
    <property type="match status" value="1"/>
</dbReference>
<dbReference type="PANTHER" id="PTHR30629">
    <property type="entry name" value="PROPHAGE INTEGRASE"/>
    <property type="match status" value="1"/>
</dbReference>
<dbReference type="Pfam" id="PF00589">
    <property type="entry name" value="Phage_integrase"/>
    <property type="match status" value="1"/>
</dbReference>
<reference evidence="6" key="1">
    <citation type="submission" date="2023-08" db="EMBL/GenBank/DDBJ databases">
        <title>Complete genome sequence of Sinorhizobium chiapanecum ITTG S70 isolated from Acaciella angustissima nodules in Chiapas-Mexico.</title>
        <authorList>
            <person name="Rincon-Rosales R."/>
            <person name="Rogel M.A."/>
            <person name="Rincon-Medina C.I."/>
            <person name="Guerrero G."/>
            <person name="Manzano-Gomez L.A."/>
            <person name="Lopez-Lopez A."/>
            <person name="Rincon Molina F.A."/>
            <person name="Martinez-Romero E."/>
        </authorList>
    </citation>
    <scope>NUCLEOTIDE SEQUENCE</scope>
    <source>
        <strain evidence="6">ITTG S70</strain>
    </source>
</reference>
<organism evidence="6 7">
    <name type="scientific">Sinorhizobium chiapasense</name>
    <dbReference type="NCBI Taxonomy" id="501572"/>
    <lineage>
        <taxon>Bacteria</taxon>
        <taxon>Pseudomonadati</taxon>
        <taxon>Pseudomonadota</taxon>
        <taxon>Alphaproteobacteria</taxon>
        <taxon>Hyphomicrobiales</taxon>
        <taxon>Rhizobiaceae</taxon>
        <taxon>Sinorhizobium/Ensifer group</taxon>
        <taxon>Sinorhizobium</taxon>
    </lineage>
</organism>
<dbReference type="SUPFAM" id="SSF56349">
    <property type="entry name" value="DNA breaking-rejoining enzymes"/>
    <property type="match status" value="1"/>
</dbReference>
<dbReference type="InterPro" id="IPR053876">
    <property type="entry name" value="Phage_int_M"/>
</dbReference>
<dbReference type="InterPro" id="IPR011010">
    <property type="entry name" value="DNA_brk_join_enz"/>
</dbReference>
<keyword evidence="3 6" id="KW-0238">DNA-binding</keyword>
<name>A0ABZ2BGH8_9HYPH</name>
<keyword evidence="7" id="KW-1185">Reference proteome</keyword>
<dbReference type="RefSeq" id="WP_331374325.1">
    <property type="nucleotide sequence ID" value="NZ_CP133148.1"/>
</dbReference>
<evidence type="ECO:0000256" key="4">
    <source>
        <dbReference type="ARBA" id="ARBA00023172"/>
    </source>
</evidence>
<dbReference type="PANTHER" id="PTHR30629:SF2">
    <property type="entry name" value="PROPHAGE INTEGRASE INTS-RELATED"/>
    <property type="match status" value="1"/>
</dbReference>
<keyword evidence="6" id="KW-0067">ATP-binding</keyword>
<dbReference type="PROSITE" id="PS51898">
    <property type="entry name" value="TYR_RECOMBINASE"/>
    <property type="match status" value="1"/>
</dbReference>
<evidence type="ECO:0000313" key="6">
    <source>
        <dbReference type="EMBL" id="WVT05232.1"/>
    </source>
</evidence>
<comment type="similarity">
    <text evidence="1">Belongs to the 'phage' integrase family.</text>
</comment>
<dbReference type="InterPro" id="IPR038488">
    <property type="entry name" value="Integrase_DNA-bd_sf"/>
</dbReference>
<evidence type="ECO:0000256" key="3">
    <source>
        <dbReference type="ARBA" id="ARBA00023125"/>
    </source>
</evidence>
<protein>
    <submittedName>
        <fullName evidence="6">Integrase arm-type DNA-binding domain-containing protein</fullName>
    </submittedName>
</protein>
<evidence type="ECO:0000259" key="5">
    <source>
        <dbReference type="PROSITE" id="PS51898"/>
    </source>
</evidence>
<keyword evidence="2" id="KW-0229">DNA integration</keyword>
<dbReference type="InterPro" id="IPR013762">
    <property type="entry name" value="Integrase-like_cat_sf"/>
</dbReference>
<dbReference type="Pfam" id="PF13356">
    <property type="entry name" value="Arm-DNA-bind_3"/>
    <property type="match status" value="1"/>
</dbReference>
<evidence type="ECO:0000313" key="7">
    <source>
        <dbReference type="Proteomes" id="UP001432360"/>
    </source>
</evidence>
<accession>A0ABZ2BGH8</accession>
<dbReference type="InterPro" id="IPR050808">
    <property type="entry name" value="Phage_Integrase"/>
</dbReference>
<evidence type="ECO:0000256" key="1">
    <source>
        <dbReference type="ARBA" id="ARBA00008857"/>
    </source>
</evidence>
<dbReference type="InterPro" id="IPR010998">
    <property type="entry name" value="Integrase_recombinase_N"/>
</dbReference>
<dbReference type="GO" id="GO:0005524">
    <property type="term" value="F:ATP binding"/>
    <property type="evidence" value="ECO:0007669"/>
    <property type="project" value="UniProtKB-KW"/>
</dbReference>
<keyword evidence="4" id="KW-0233">DNA recombination</keyword>
<sequence length="397" mass="44824">MIYSTDLQAKSLLNSEHPRYPAYPCFGNNLHLRVSKKGVASWIFRWKSGGKQTDLGLGSFTGKGKAGRVSLAVARRKADAIHEMIANGIDPKAQRRKDKGPTFGKCADEYIEKEKPAWKSAIHARQWETTLQVDAAALRGKRVATIQVEDVLEVLQPIWLKKPETAKRLRGRIERVLDFAKVRGLREGENPARWKGNLDHVLARKQELVRGHHRAMHYDDVPDFMKRLRMTAGAGARALEFTILSAARTSETLGARWSEFDLERKLWVVPASRMKTGKDHVVPLTEGMLAIIARVHAEDSSGFVFRSGDEDKPLSNMAMTAVLRRLNVQCTTHGFRSSFRDWAGNKTAHHRETAEECLSHLVGNKVERSYRREQAIDKRRELLGAWGQYATEAGREG</sequence>
<keyword evidence="6" id="KW-0547">Nucleotide-binding</keyword>
<dbReference type="Gene3D" id="1.10.443.10">
    <property type="entry name" value="Intergrase catalytic core"/>
    <property type="match status" value="1"/>
</dbReference>
<feature type="domain" description="Tyr recombinase" evidence="5">
    <location>
        <begin position="211"/>
        <end position="383"/>
    </location>
</feature>
<evidence type="ECO:0000256" key="2">
    <source>
        <dbReference type="ARBA" id="ARBA00022908"/>
    </source>
</evidence>
<dbReference type="Proteomes" id="UP001432360">
    <property type="component" value="Chromosome"/>
</dbReference>
<dbReference type="Gene3D" id="1.10.150.130">
    <property type="match status" value="1"/>
</dbReference>
<dbReference type="CDD" id="cd00801">
    <property type="entry name" value="INT_P4_C"/>
    <property type="match status" value="1"/>
</dbReference>
<gene>
    <name evidence="6" type="ORF">RB548_07545</name>
</gene>
<dbReference type="InterPro" id="IPR002104">
    <property type="entry name" value="Integrase_catalytic"/>
</dbReference>
<dbReference type="Pfam" id="PF22022">
    <property type="entry name" value="Phage_int_M"/>
    <property type="match status" value="1"/>
</dbReference>
<dbReference type="EMBL" id="CP133148">
    <property type="protein sequence ID" value="WVT05232.1"/>
    <property type="molecule type" value="Genomic_DNA"/>
</dbReference>